<organism evidence="2 3">
    <name type="scientific">Helicobacter valdiviensis</name>
    <dbReference type="NCBI Taxonomy" id="1458358"/>
    <lineage>
        <taxon>Bacteria</taxon>
        <taxon>Pseudomonadati</taxon>
        <taxon>Campylobacterota</taxon>
        <taxon>Epsilonproteobacteria</taxon>
        <taxon>Campylobacterales</taxon>
        <taxon>Helicobacteraceae</taxon>
        <taxon>Helicobacter</taxon>
    </lineage>
</organism>
<evidence type="ECO:0000259" key="1">
    <source>
        <dbReference type="Pfam" id="PF13099"/>
    </source>
</evidence>
<dbReference type="RefSeq" id="WP_111230074.1">
    <property type="nucleotide sequence ID" value="NZ_NBIU01000019.1"/>
</dbReference>
<sequence>MAYKKDADLEFLRELKNEEMNDLVSIITHDKDGSVRWIELLSVNKLYKAHYPNHQKYLDVILEEIQKIGGNSFVNTFRGIGVLYKEILCDVADKYKVNYNKKSDTELIKIKLFMKILETSLDKINQGDIKIISQSKGININSILGGFEK</sequence>
<dbReference type="OrthoDB" id="9128717at2"/>
<name>A0A2W6MTQ8_9HELI</name>
<dbReference type="EMBL" id="NBIU01000019">
    <property type="protein sequence ID" value="PZT47884.1"/>
    <property type="molecule type" value="Genomic_DNA"/>
</dbReference>
<evidence type="ECO:0000313" key="3">
    <source>
        <dbReference type="Proteomes" id="UP000249746"/>
    </source>
</evidence>
<dbReference type="Pfam" id="PF13099">
    <property type="entry name" value="DUF3944"/>
    <property type="match status" value="1"/>
</dbReference>
<dbReference type="InterPro" id="IPR025217">
    <property type="entry name" value="DUF3944"/>
</dbReference>
<evidence type="ECO:0000313" key="2">
    <source>
        <dbReference type="EMBL" id="PZT47884.1"/>
    </source>
</evidence>
<keyword evidence="3" id="KW-1185">Reference proteome</keyword>
<proteinExistence type="predicted"/>
<comment type="caution">
    <text evidence="2">The sequence shown here is derived from an EMBL/GenBank/DDBJ whole genome shotgun (WGS) entry which is preliminary data.</text>
</comment>
<gene>
    <name evidence="2" type="ORF">B6S12_06915</name>
</gene>
<feature type="domain" description="DUF3944" evidence="1">
    <location>
        <begin position="3"/>
        <end position="37"/>
    </location>
</feature>
<protein>
    <recommendedName>
        <fullName evidence="1">DUF3944 domain-containing protein</fullName>
    </recommendedName>
</protein>
<reference evidence="2 3" key="1">
    <citation type="submission" date="2017-03" db="EMBL/GenBank/DDBJ databases">
        <title>Genomic and clinical evidence uncovers the enterohepatic species Helicobacter valdiviensis as a potential human intestinal pathogen.</title>
        <authorList>
            <person name="Fresia P."/>
            <person name="Jara R."/>
            <person name="Sierra R."/>
            <person name="Ferres I."/>
            <person name="Greif G."/>
            <person name="Iraola G."/>
            <person name="Collado L."/>
        </authorList>
    </citation>
    <scope>NUCLEOTIDE SEQUENCE [LARGE SCALE GENOMIC DNA]</scope>
    <source>
        <strain evidence="2 3">WBE14</strain>
    </source>
</reference>
<dbReference type="Proteomes" id="UP000249746">
    <property type="component" value="Unassembled WGS sequence"/>
</dbReference>
<dbReference type="AlphaFoldDB" id="A0A2W6MTQ8"/>
<accession>A0A2W6MTQ8</accession>